<keyword evidence="3" id="KW-1185">Reference proteome</keyword>
<evidence type="ECO:0000313" key="3">
    <source>
        <dbReference type="Proteomes" id="UP001334248"/>
    </source>
</evidence>
<feature type="compositionally biased region" description="Low complexity" evidence="1">
    <location>
        <begin position="377"/>
        <end position="389"/>
    </location>
</feature>
<gene>
    <name evidence="2" type="ORF">PMZ80_006501</name>
</gene>
<feature type="region of interest" description="Disordered" evidence="1">
    <location>
        <begin position="1"/>
        <end position="492"/>
    </location>
</feature>
<name>A0ABR0RLX6_9EURO</name>
<protein>
    <submittedName>
        <fullName evidence="2">Uncharacterized protein</fullName>
    </submittedName>
</protein>
<reference evidence="2 3" key="1">
    <citation type="journal article" date="2023" name="Res Sq">
        <title>Genomic and morphological characterization of Knufia obscura isolated from the Mars 2020 spacecraft assembly facility.</title>
        <authorList>
            <person name="Chander A.M."/>
            <person name="Teixeira M.M."/>
            <person name="Singh N.K."/>
            <person name="Williams M.P."/>
            <person name="Parker C.W."/>
            <person name="Leo P."/>
            <person name="Stajich J.E."/>
            <person name="Torok T."/>
            <person name="Tighe S."/>
            <person name="Mason C.E."/>
            <person name="Venkateswaran K."/>
        </authorList>
    </citation>
    <scope>NUCLEOTIDE SEQUENCE [LARGE SCALE GENOMIC DNA]</scope>
    <source>
        <strain evidence="2 3">CCFEE 5817</strain>
    </source>
</reference>
<feature type="region of interest" description="Disordered" evidence="1">
    <location>
        <begin position="517"/>
        <end position="881"/>
    </location>
</feature>
<feature type="compositionally biased region" description="Basic and acidic residues" evidence="1">
    <location>
        <begin position="218"/>
        <end position="257"/>
    </location>
</feature>
<dbReference type="EMBL" id="JAVHJV010000007">
    <property type="protein sequence ID" value="KAK5941224.1"/>
    <property type="molecule type" value="Genomic_DNA"/>
</dbReference>
<feature type="compositionally biased region" description="Acidic residues" evidence="1">
    <location>
        <begin position="593"/>
        <end position="615"/>
    </location>
</feature>
<feature type="compositionally biased region" description="Low complexity" evidence="1">
    <location>
        <begin position="20"/>
        <end position="31"/>
    </location>
</feature>
<comment type="caution">
    <text evidence="2">The sequence shown here is derived from an EMBL/GenBank/DDBJ whole genome shotgun (WGS) entry which is preliminary data.</text>
</comment>
<proteinExistence type="predicted"/>
<organism evidence="2 3">
    <name type="scientific">Knufia obscura</name>
    <dbReference type="NCBI Taxonomy" id="1635080"/>
    <lineage>
        <taxon>Eukaryota</taxon>
        <taxon>Fungi</taxon>
        <taxon>Dikarya</taxon>
        <taxon>Ascomycota</taxon>
        <taxon>Pezizomycotina</taxon>
        <taxon>Eurotiomycetes</taxon>
        <taxon>Chaetothyriomycetidae</taxon>
        <taxon>Chaetothyriales</taxon>
        <taxon>Trichomeriaceae</taxon>
        <taxon>Knufia</taxon>
    </lineage>
</organism>
<accession>A0ABR0RLX6</accession>
<feature type="compositionally biased region" description="Low complexity" evidence="1">
    <location>
        <begin position="622"/>
        <end position="641"/>
    </location>
</feature>
<evidence type="ECO:0000313" key="2">
    <source>
        <dbReference type="EMBL" id="KAK5941224.1"/>
    </source>
</evidence>
<feature type="compositionally biased region" description="Basic and acidic residues" evidence="1">
    <location>
        <begin position="778"/>
        <end position="796"/>
    </location>
</feature>
<feature type="region of interest" description="Disordered" evidence="1">
    <location>
        <begin position="903"/>
        <end position="1090"/>
    </location>
</feature>
<sequence>MASYERQSSPIRAEYRDLSSPDPLGDSSGDDVATMAMTRRTSAMAGSKRQSRAAHRRKSSDFDIPISPSKMVTEQSLSPWRIKVTVEAEPEDEDENAANTASGRTRTFTRTMKVPLRDESSPTKAAKGRGGARKSVSRRSTSPARGKRSRRQSVTDLGIVPLGDEAEEETWTGKPKSPRKRRGSKSQGARKSIPAARKSGSGAFEVREDEESANVGQDEARQSVEDGSPELRDIDLNQIAEKSRSNSTKQKDADISAKGRPNNARTVSMNSAMSYPTPSPTASEHGNSDEHDQNLGDGPEQADVGLDTVMESEGFTMIDLESLPSVKQIRNTLDQPTIPEETEENEHSTSGDISHDVSQATAEAPSIAITNDETADSSDLPSSPPDSASGGKKKAYSIAHLQLPSSTNVQRHRLVTPMPVDHNPYSSPKLPSPPRAPASLTKERSPIHSDQAVQAGSALHDAVTPEQTMLSQQEDVENDPSKDEEALFGGFSSSTIRELRAELRFGEELGKKQAEKQYQPLKPIVPNQPQVWRGETTVQHTPPVAGQKAQNVGIDKTASSLTQDGFADGQARLQQKMQHELQQVVEQAKENEPMDIESDDEEQEEEDDEGIDDTMGDIWLAQAKQPSSSPKESEEQQPAPKDTSSDPPRRKLIPSPWKRGQQIDVSAVSGDESFSGLFWKQTSSNTSGARFGDAIVAHPERASRTVQPFDRRRSGELDPETLTPRPTRRLSPRREESDEDEDEDDSQDIEDENFDEARAGLQWRSAEAVIEEETSALEAEHNTQYHADEQVEHESGATRLYETNLEDVPEQDLSSSPQIQQKQQRSEQDTEHDSTYSSISDSGTVEVYRQRTSLSPSKERPNTPRSALKGGRGSFGMALNYGDSDEVNARRVMWAKRSNCVNEHWEESTRSVRSTQESSSLDETPTPVREATQGIEASFEVQPQPPQQEQPKSWFGWFKKDNAAATAEQVTATDVQTRQKVRPVHGLDGSLDGFVKPDEDEHSTSSYAPTSRHDSVEVQPIETRHQNQSRPSTQKMPINNHDGHLSRTSSPPDQPPIQPKTKTPSYLLPPSYPSDPTRDPSVPLSTSGPFTNTHFRTLNIIHRKSSRSRFHAPSYPHEIRPAILSLVENNWKLEVDESDTMGEDRIYVFSIGGTEARVLERFMREVEFGYALKGVQEVTWAWSVEELAEKLGRIAIGEIVREEERAVEGIMRSARKGR</sequence>
<feature type="compositionally biased region" description="Polar residues" evidence="1">
    <location>
        <begin position="1"/>
        <end position="10"/>
    </location>
</feature>
<feature type="compositionally biased region" description="Basic residues" evidence="1">
    <location>
        <begin position="49"/>
        <end position="58"/>
    </location>
</feature>
<feature type="compositionally biased region" description="Polar residues" evidence="1">
    <location>
        <begin position="968"/>
        <end position="978"/>
    </location>
</feature>
<dbReference type="RefSeq" id="XP_064729314.1">
    <property type="nucleotide sequence ID" value="XM_064874914.1"/>
</dbReference>
<feature type="compositionally biased region" description="Polar residues" evidence="1">
    <location>
        <begin position="1026"/>
        <end position="1037"/>
    </location>
</feature>
<feature type="compositionally biased region" description="Polar residues" evidence="1">
    <location>
        <begin position="572"/>
        <end position="585"/>
    </location>
</feature>
<evidence type="ECO:0000256" key="1">
    <source>
        <dbReference type="SAM" id="MobiDB-lite"/>
    </source>
</evidence>
<feature type="compositionally biased region" description="Basic and acidic residues" evidence="1">
    <location>
        <begin position="345"/>
        <end position="355"/>
    </location>
</feature>
<feature type="compositionally biased region" description="Acidic residues" evidence="1">
    <location>
        <begin position="737"/>
        <end position="754"/>
    </location>
</feature>
<dbReference type="Proteomes" id="UP001334248">
    <property type="component" value="Unassembled WGS sequence"/>
</dbReference>
<feature type="compositionally biased region" description="Basic and acidic residues" evidence="1">
    <location>
        <begin position="824"/>
        <end position="834"/>
    </location>
</feature>
<dbReference type="GeneID" id="89999950"/>
<feature type="compositionally biased region" description="Polar residues" evidence="1">
    <location>
        <begin position="911"/>
        <end position="923"/>
    </location>
</feature>
<feature type="compositionally biased region" description="Polar residues" evidence="1">
    <location>
        <begin position="812"/>
        <end position="823"/>
    </location>
</feature>
<feature type="compositionally biased region" description="Polar residues" evidence="1">
    <location>
        <begin position="263"/>
        <end position="285"/>
    </location>
</feature>
<feature type="compositionally biased region" description="Basic residues" evidence="1">
    <location>
        <begin position="126"/>
        <end position="137"/>
    </location>
</feature>
<feature type="compositionally biased region" description="Basic and acidic residues" evidence="1">
    <location>
        <begin position="698"/>
        <end position="716"/>
    </location>
</feature>